<keyword evidence="3" id="KW-0509">mRNA transport</keyword>
<feature type="compositionally biased region" description="Low complexity" evidence="8">
    <location>
        <begin position="180"/>
        <end position="194"/>
    </location>
</feature>
<feature type="compositionally biased region" description="Low complexity" evidence="8">
    <location>
        <begin position="55"/>
        <end position="73"/>
    </location>
</feature>
<dbReference type="GO" id="GO:0017056">
    <property type="term" value="F:structural constituent of nuclear pore"/>
    <property type="evidence" value="ECO:0007669"/>
    <property type="project" value="InterPro"/>
</dbReference>
<evidence type="ECO:0000256" key="4">
    <source>
        <dbReference type="ARBA" id="ARBA00022927"/>
    </source>
</evidence>
<comment type="subcellular location">
    <subcellularLocation>
        <location evidence="1">Nucleus</location>
        <location evidence="1">Nuclear pore complex</location>
    </subcellularLocation>
</comment>
<keyword evidence="4" id="KW-0653">Protein transport</keyword>
<feature type="compositionally biased region" description="Polar residues" evidence="8">
    <location>
        <begin position="15"/>
        <end position="26"/>
    </location>
</feature>
<dbReference type="RefSeq" id="XP_028481695.1">
    <property type="nucleotide sequence ID" value="XM_028629233.1"/>
</dbReference>
<proteinExistence type="predicted"/>
<feature type="region of interest" description="Disordered" evidence="8">
    <location>
        <begin position="157"/>
        <end position="194"/>
    </location>
</feature>
<sequence>MFSAKTSAPAAGGLTINTGSANSLLDQAQKRKAEKEEDEMERDMKKLMQIFNSDSGGANTQTTSATTPANTSTTGGGLFGNLGGNSATQQKPSGGLFGNLGSATTSQPQSGQNMFSGLGSGNTSGAQQQSGTATTSAGGGLFGGSLSSTAQAKPGGLFSGLGTNTSTTQSGTTGGGLFGNTGNTSTTQTQSKPLFGGLGSTTTGGGLFGGNQSTTQQQQQQKPTLSLFGGQNTGMQQQPQQQTPATGTVVPGVKVDVSNLLPTTKFESCADELKKQIETIDTFILNQIHMCNEVSDLLPTIANQGSTIPNDVEFVQGKLDTMQHALENDASDIDHVRKLVSRDAAEAQVAFRAIDTLKLPMQYQPATGSGWWSAPDQQLSERQSLRTTLRNRKSTLALPDDVEADPSTAESVNGVPVNLVDYFSQRSDEMSSVLDTYKRNIKEIEDHLYGVELTLQRQINEFVSSRSREGAAGGAGSKTALNDLAAVLGDVEAGIFGVASRLGSAKEEVQELVLGPPALGGRLG</sequence>
<dbReference type="Pfam" id="PF21121">
    <property type="entry name" value="Nup49_C"/>
    <property type="match status" value="1"/>
</dbReference>
<feature type="compositionally biased region" description="Polar residues" evidence="8">
    <location>
        <begin position="101"/>
        <end position="115"/>
    </location>
</feature>
<keyword evidence="6" id="KW-0906">Nuclear pore complex</keyword>
<feature type="region of interest" description="Disordered" evidence="8">
    <location>
        <begin position="1"/>
        <end position="138"/>
    </location>
</feature>
<dbReference type="VEuPathDB" id="FungiDB:C8Q69DRAFT_447743"/>
<evidence type="ECO:0000256" key="2">
    <source>
        <dbReference type="ARBA" id="ARBA00022448"/>
    </source>
</evidence>
<keyword evidence="10" id="KW-1185">Reference proteome</keyword>
<feature type="compositionally biased region" description="Gly residues" evidence="8">
    <location>
        <begin position="74"/>
        <end position="83"/>
    </location>
</feature>
<evidence type="ECO:0000256" key="6">
    <source>
        <dbReference type="ARBA" id="ARBA00023132"/>
    </source>
</evidence>
<dbReference type="PANTHER" id="PTHR13437:SF2">
    <property type="entry name" value="NUCLEOPORIN P58_P45"/>
    <property type="match status" value="1"/>
</dbReference>
<evidence type="ECO:0008006" key="11">
    <source>
        <dbReference type="Google" id="ProtNLM"/>
    </source>
</evidence>
<evidence type="ECO:0000313" key="10">
    <source>
        <dbReference type="Proteomes" id="UP000283841"/>
    </source>
</evidence>
<gene>
    <name evidence="9" type="ORF">C8Q69DRAFT_447743</name>
</gene>
<dbReference type="InterPro" id="IPR024882">
    <property type="entry name" value="NUP58/p45/49"/>
</dbReference>
<keyword evidence="7" id="KW-0539">Nucleus</keyword>
<dbReference type="GO" id="GO:0015031">
    <property type="term" value="P:protein transport"/>
    <property type="evidence" value="ECO:0007669"/>
    <property type="project" value="UniProtKB-KW"/>
</dbReference>
<feature type="compositionally biased region" description="Low complexity" evidence="8">
    <location>
        <begin position="123"/>
        <end position="136"/>
    </location>
</feature>
<organism evidence="9 10">
    <name type="scientific">Byssochlamys spectabilis</name>
    <name type="common">Paecilomyces variotii</name>
    <dbReference type="NCBI Taxonomy" id="264951"/>
    <lineage>
        <taxon>Eukaryota</taxon>
        <taxon>Fungi</taxon>
        <taxon>Dikarya</taxon>
        <taxon>Ascomycota</taxon>
        <taxon>Pezizomycotina</taxon>
        <taxon>Eurotiomycetes</taxon>
        <taxon>Eurotiomycetidae</taxon>
        <taxon>Eurotiales</taxon>
        <taxon>Thermoascaceae</taxon>
        <taxon>Paecilomyces</taxon>
    </lineage>
</organism>
<dbReference type="Proteomes" id="UP000283841">
    <property type="component" value="Unassembled WGS sequence"/>
</dbReference>
<accession>A0A443HJM7</accession>
<evidence type="ECO:0000256" key="1">
    <source>
        <dbReference type="ARBA" id="ARBA00004567"/>
    </source>
</evidence>
<dbReference type="STRING" id="264951.A0A443HJM7"/>
<evidence type="ECO:0000256" key="3">
    <source>
        <dbReference type="ARBA" id="ARBA00022816"/>
    </source>
</evidence>
<protein>
    <recommendedName>
        <fullName evidence="11">Nucleoporin NUP49/NSP49</fullName>
    </recommendedName>
</protein>
<dbReference type="GeneID" id="39598510"/>
<evidence type="ECO:0000256" key="8">
    <source>
        <dbReference type="SAM" id="MobiDB-lite"/>
    </source>
</evidence>
<evidence type="ECO:0000256" key="7">
    <source>
        <dbReference type="ARBA" id="ARBA00023242"/>
    </source>
</evidence>
<keyword evidence="5" id="KW-0811">Translocation</keyword>
<feature type="compositionally biased region" description="Low complexity" evidence="8">
    <location>
        <begin position="160"/>
        <end position="171"/>
    </location>
</feature>
<dbReference type="GO" id="GO:0051028">
    <property type="term" value="P:mRNA transport"/>
    <property type="evidence" value="ECO:0007669"/>
    <property type="project" value="UniProtKB-KW"/>
</dbReference>
<evidence type="ECO:0000313" key="9">
    <source>
        <dbReference type="EMBL" id="RWQ92050.1"/>
    </source>
</evidence>
<reference evidence="9 10" key="1">
    <citation type="journal article" date="2018" name="Front. Microbiol.">
        <title>Genomic and genetic insights into a cosmopolitan fungus, Paecilomyces variotii (Eurotiales).</title>
        <authorList>
            <person name="Urquhart A.S."/>
            <person name="Mondo S.J."/>
            <person name="Makela M.R."/>
            <person name="Hane J.K."/>
            <person name="Wiebenga A."/>
            <person name="He G."/>
            <person name="Mihaltcheva S."/>
            <person name="Pangilinan J."/>
            <person name="Lipzen A."/>
            <person name="Barry K."/>
            <person name="de Vries R.P."/>
            <person name="Grigoriev I.V."/>
            <person name="Idnurm A."/>
        </authorList>
    </citation>
    <scope>NUCLEOTIDE SEQUENCE [LARGE SCALE GENOMIC DNA]</scope>
    <source>
        <strain evidence="9 10">CBS 101075</strain>
    </source>
</reference>
<dbReference type="GO" id="GO:0005643">
    <property type="term" value="C:nuclear pore"/>
    <property type="evidence" value="ECO:0007669"/>
    <property type="project" value="UniProtKB-SubCell"/>
</dbReference>
<keyword evidence="2" id="KW-0813">Transport</keyword>
<dbReference type="EMBL" id="RCNU01000014">
    <property type="protein sequence ID" value="RWQ92050.1"/>
    <property type="molecule type" value="Genomic_DNA"/>
</dbReference>
<name>A0A443HJM7_BYSSP</name>
<dbReference type="GO" id="GO:0008139">
    <property type="term" value="F:nuclear localization sequence binding"/>
    <property type="evidence" value="ECO:0007669"/>
    <property type="project" value="InterPro"/>
</dbReference>
<comment type="caution">
    <text evidence="9">The sequence shown here is derived from an EMBL/GenBank/DDBJ whole genome shotgun (WGS) entry which is preliminary data.</text>
</comment>
<evidence type="ECO:0000256" key="5">
    <source>
        <dbReference type="ARBA" id="ARBA00023010"/>
    </source>
</evidence>
<dbReference type="AlphaFoldDB" id="A0A443HJM7"/>
<dbReference type="PANTHER" id="PTHR13437">
    <property type="entry name" value="NUCLEOPORIN P58/P45 NUCLEOPORIN-LIKE PROTEIN 1"/>
    <property type="match status" value="1"/>
</dbReference>